<sequence length="90" mass="9872">MPSTSTAALHESNIQDEEISLEDKDELSEEELPQEELRTLGDETMQTPDDLVQAIVVDCSEPCSVSGTLLMIYIVTSATEIPSIFLDGKQ</sequence>
<proteinExistence type="predicted"/>
<dbReference type="InParanoid" id="A0A1X7TY36"/>
<feature type="region of interest" description="Disordered" evidence="1">
    <location>
        <begin position="1"/>
        <end position="43"/>
    </location>
</feature>
<protein>
    <submittedName>
        <fullName evidence="2">Uncharacterized protein</fullName>
    </submittedName>
</protein>
<feature type="compositionally biased region" description="Acidic residues" evidence="1">
    <location>
        <begin position="14"/>
        <end position="34"/>
    </location>
</feature>
<dbReference type="EnsemblMetazoa" id="Aqu2.1.20419_001">
    <property type="protein sequence ID" value="Aqu2.1.20419_001"/>
    <property type="gene ID" value="Aqu2.1.20419"/>
</dbReference>
<evidence type="ECO:0000313" key="2">
    <source>
        <dbReference type="EnsemblMetazoa" id="Aqu2.1.20419_001"/>
    </source>
</evidence>
<dbReference type="AlphaFoldDB" id="A0A1X7TY36"/>
<organism evidence="2">
    <name type="scientific">Amphimedon queenslandica</name>
    <name type="common">Sponge</name>
    <dbReference type="NCBI Taxonomy" id="400682"/>
    <lineage>
        <taxon>Eukaryota</taxon>
        <taxon>Metazoa</taxon>
        <taxon>Porifera</taxon>
        <taxon>Demospongiae</taxon>
        <taxon>Heteroscleromorpha</taxon>
        <taxon>Haplosclerida</taxon>
        <taxon>Niphatidae</taxon>
        <taxon>Amphimedon</taxon>
    </lineage>
</organism>
<reference evidence="2" key="1">
    <citation type="submission" date="2017-05" db="UniProtKB">
        <authorList>
            <consortium name="EnsemblMetazoa"/>
        </authorList>
    </citation>
    <scope>IDENTIFICATION</scope>
</reference>
<evidence type="ECO:0000256" key="1">
    <source>
        <dbReference type="SAM" id="MobiDB-lite"/>
    </source>
</evidence>
<name>A0A1X7TY36_AMPQE</name>
<accession>A0A1X7TY36</accession>